<feature type="chain" id="PRO_5039424504" evidence="6">
    <location>
        <begin position="20"/>
        <end position="503"/>
    </location>
</feature>
<keyword evidence="10" id="KW-1185">Reference proteome</keyword>
<evidence type="ECO:0000313" key="9">
    <source>
        <dbReference type="EMBL" id="MBC8592615.1"/>
    </source>
</evidence>
<accession>A0A926F663</accession>
<dbReference type="InterPro" id="IPR011990">
    <property type="entry name" value="TPR-like_helical_dom_sf"/>
</dbReference>
<dbReference type="InterPro" id="IPR012944">
    <property type="entry name" value="SusD_RagB_dom"/>
</dbReference>
<evidence type="ECO:0000256" key="4">
    <source>
        <dbReference type="ARBA" id="ARBA00023136"/>
    </source>
</evidence>
<evidence type="ECO:0000256" key="5">
    <source>
        <dbReference type="ARBA" id="ARBA00023237"/>
    </source>
</evidence>
<evidence type="ECO:0000259" key="7">
    <source>
        <dbReference type="Pfam" id="PF07980"/>
    </source>
</evidence>
<evidence type="ECO:0000256" key="1">
    <source>
        <dbReference type="ARBA" id="ARBA00004442"/>
    </source>
</evidence>
<dbReference type="SUPFAM" id="SSF48452">
    <property type="entry name" value="TPR-like"/>
    <property type="match status" value="1"/>
</dbReference>
<proteinExistence type="inferred from homology"/>
<keyword evidence="5" id="KW-0998">Cell outer membrane</keyword>
<feature type="signal peptide" evidence="6">
    <location>
        <begin position="1"/>
        <end position="19"/>
    </location>
</feature>
<dbReference type="GO" id="GO:0009279">
    <property type="term" value="C:cell outer membrane"/>
    <property type="evidence" value="ECO:0007669"/>
    <property type="project" value="UniProtKB-SubCell"/>
</dbReference>
<evidence type="ECO:0000313" key="10">
    <source>
        <dbReference type="Proteomes" id="UP000651085"/>
    </source>
</evidence>
<comment type="subcellular location">
    <subcellularLocation>
        <location evidence="1">Cell outer membrane</location>
    </subcellularLocation>
</comment>
<gene>
    <name evidence="9" type="ORF">H8744_05000</name>
</gene>
<sequence length="503" mass="57983">MKLKYFCLSLLLGSSLTFTGCTSWLDEDVYSQLGNGTVANSSNAIERVLFEAYRNAQFHGNFGGNIEYHEEWTCDQFWETGGAVNNHASVMLQFTWDASYPDHAVNLWNQCYRSIRNCNLVLELIDGSTLPDDEKTRIKSEARFIRAIVYYKLYMRSGGVPLRLKSEGEQALARATDEEMKTFIETELSEVAPLLPDRGELSSYQYGRATRGAAYGFLCKFYLNTKQWAKCAQAAQEVMDLEFGYELWPDYNTLFTVDNKMTNKEFIWAFTCSTQADGCEIINGWFPADFKRVQTNTAVGEIVFTSNMRNWARMDRIYDSFYNSFDPKDKRKDLIITEYENTKGNTVSLLNDNNTRMFKYVPDPNAVENAHGNDIPVIRYADILLSRAEALNELNGPTQDIFDNLIQPVRDRAGLTDKLYASDFTKETLRDFLLKERGWEFYGENLRRQDLLRHGKFIEQAKERQKIGKPFEIKAIIDDHFKLFPIPQTEIDANPLCEQNPGY</sequence>
<evidence type="ECO:0000256" key="6">
    <source>
        <dbReference type="SAM" id="SignalP"/>
    </source>
</evidence>
<dbReference type="EMBL" id="JACRTF010000001">
    <property type="protein sequence ID" value="MBC8592615.1"/>
    <property type="molecule type" value="Genomic_DNA"/>
</dbReference>
<comment type="similarity">
    <text evidence="2">Belongs to the SusD family.</text>
</comment>
<dbReference type="Pfam" id="PF07980">
    <property type="entry name" value="SusD_RagB"/>
    <property type="match status" value="1"/>
</dbReference>
<reference evidence="9" key="1">
    <citation type="submission" date="2020-08" db="EMBL/GenBank/DDBJ databases">
        <title>Genome public.</title>
        <authorList>
            <person name="Liu C."/>
            <person name="Sun Q."/>
        </authorList>
    </citation>
    <scope>NUCLEOTIDE SEQUENCE</scope>
    <source>
        <strain evidence="9">N12</strain>
    </source>
</reference>
<organism evidence="9 10">
    <name type="scientific">Jilunia laotingensis</name>
    <dbReference type="NCBI Taxonomy" id="2763675"/>
    <lineage>
        <taxon>Bacteria</taxon>
        <taxon>Pseudomonadati</taxon>
        <taxon>Bacteroidota</taxon>
        <taxon>Bacteroidia</taxon>
        <taxon>Bacteroidales</taxon>
        <taxon>Bacteroidaceae</taxon>
        <taxon>Jilunia</taxon>
    </lineage>
</organism>
<evidence type="ECO:0000256" key="2">
    <source>
        <dbReference type="ARBA" id="ARBA00006275"/>
    </source>
</evidence>
<keyword evidence="3 6" id="KW-0732">Signal</keyword>
<dbReference type="RefSeq" id="WP_262433787.1">
    <property type="nucleotide sequence ID" value="NZ_JACRTF010000001.1"/>
</dbReference>
<comment type="caution">
    <text evidence="9">The sequence shown here is derived from an EMBL/GenBank/DDBJ whole genome shotgun (WGS) entry which is preliminary data.</text>
</comment>
<evidence type="ECO:0000256" key="3">
    <source>
        <dbReference type="ARBA" id="ARBA00022729"/>
    </source>
</evidence>
<dbReference type="AlphaFoldDB" id="A0A926F663"/>
<keyword evidence="4" id="KW-0472">Membrane</keyword>
<name>A0A926F663_9BACT</name>
<evidence type="ECO:0000259" key="8">
    <source>
        <dbReference type="Pfam" id="PF14322"/>
    </source>
</evidence>
<protein>
    <submittedName>
        <fullName evidence="9">RagB/SusD family nutrient uptake outer membrane protein</fullName>
    </submittedName>
</protein>
<dbReference type="Proteomes" id="UP000651085">
    <property type="component" value="Unassembled WGS sequence"/>
</dbReference>
<feature type="domain" description="RagB/SusD" evidence="7">
    <location>
        <begin position="350"/>
        <end position="503"/>
    </location>
</feature>
<dbReference type="Pfam" id="PF14322">
    <property type="entry name" value="SusD-like_3"/>
    <property type="match status" value="1"/>
</dbReference>
<dbReference type="PROSITE" id="PS51257">
    <property type="entry name" value="PROKAR_LIPOPROTEIN"/>
    <property type="match status" value="1"/>
</dbReference>
<dbReference type="Gene3D" id="1.25.40.390">
    <property type="match status" value="1"/>
</dbReference>
<dbReference type="InterPro" id="IPR033985">
    <property type="entry name" value="SusD-like_N"/>
</dbReference>
<feature type="domain" description="SusD-like N-terminal" evidence="8">
    <location>
        <begin position="24"/>
        <end position="223"/>
    </location>
</feature>